<dbReference type="AlphaFoldDB" id="A0A7D4NKL3"/>
<organism evidence="2 3">
    <name type="scientific">Thiomicrorhabdus xiamenensis</name>
    <dbReference type="NCBI Taxonomy" id="2739063"/>
    <lineage>
        <taxon>Bacteria</taxon>
        <taxon>Pseudomonadati</taxon>
        <taxon>Pseudomonadota</taxon>
        <taxon>Gammaproteobacteria</taxon>
        <taxon>Thiotrichales</taxon>
        <taxon>Piscirickettsiaceae</taxon>
        <taxon>Thiomicrorhabdus</taxon>
    </lineage>
</organism>
<feature type="domain" description="PilZ" evidence="1">
    <location>
        <begin position="210"/>
        <end position="290"/>
    </location>
</feature>
<dbReference type="Proteomes" id="UP000504724">
    <property type="component" value="Chromosome"/>
</dbReference>
<evidence type="ECO:0000313" key="3">
    <source>
        <dbReference type="Proteomes" id="UP000504724"/>
    </source>
</evidence>
<keyword evidence="3" id="KW-1185">Reference proteome</keyword>
<proteinExistence type="predicted"/>
<accession>A0A7D4NKL3</accession>
<dbReference type="RefSeq" id="WP_173284092.1">
    <property type="nucleotide sequence ID" value="NZ_CP054020.1"/>
</dbReference>
<dbReference type="KEGG" id="txa:HQN79_02350"/>
<dbReference type="GO" id="GO:0035438">
    <property type="term" value="F:cyclic-di-GMP binding"/>
    <property type="evidence" value="ECO:0007669"/>
    <property type="project" value="InterPro"/>
</dbReference>
<dbReference type="Gene3D" id="2.40.10.220">
    <property type="entry name" value="predicted glycosyltransferase like domains"/>
    <property type="match status" value="1"/>
</dbReference>
<evidence type="ECO:0000313" key="2">
    <source>
        <dbReference type="EMBL" id="QKI88494.1"/>
    </source>
</evidence>
<dbReference type="InterPro" id="IPR009875">
    <property type="entry name" value="PilZ_domain"/>
</dbReference>
<name>A0A7D4NKL3_9GAMM</name>
<gene>
    <name evidence="2" type="ORF">HQN79_02350</name>
</gene>
<dbReference type="Pfam" id="PF07238">
    <property type="entry name" value="PilZ"/>
    <property type="match status" value="1"/>
</dbReference>
<reference evidence="2 3" key="1">
    <citation type="submission" date="2020-05" db="EMBL/GenBank/DDBJ databases">
        <title>Thiomicrorhabdus sediminis sp.nov. and Thiomicrorhabdus xiamenensis sp.nov., novel sulfur-oxidizing bacteria isolated from coastal sediment.</title>
        <authorList>
            <person name="Liu X."/>
        </authorList>
    </citation>
    <scope>NUCLEOTIDE SEQUENCE [LARGE SCALE GENOMIC DNA]</scope>
    <source>
        <strain evidence="2 3">G2</strain>
    </source>
</reference>
<dbReference type="EMBL" id="CP054020">
    <property type="protein sequence ID" value="QKI88494.1"/>
    <property type="molecule type" value="Genomic_DNA"/>
</dbReference>
<protein>
    <submittedName>
        <fullName evidence="2">PilZ domain-containing protein</fullName>
    </submittedName>
</protein>
<evidence type="ECO:0000259" key="1">
    <source>
        <dbReference type="Pfam" id="PF07238"/>
    </source>
</evidence>
<sequence>MGNGRRFFRFDVPIHIYLQRESSEWKQTLQQLKGPRSAALQRKIESLNITVDQLLEDLSTRGAPLYPLFSGINHRLNYFFWMLQQLLDQQNPRVHAEYKFRARDDLKYSPPEVKKDSPTSHLIAGLYAELEEELSSLKDSVENALDEGLFIFPQAEREDFDVHFYVSNLEQLVAQGMTAAVVLDALIRKYNQLNALYNLLKRAYAPISHPEQWPKRMINLSSGGLGFVSANPFKVLEQVNVFMELDRVVMVKGKVLYSRKTRSTEGEQYRTAIEFIMPSSRTQQDIERFLQHQEVRQAMHKVPVIRSWV</sequence>